<evidence type="ECO:0000313" key="12">
    <source>
        <dbReference type="EMBL" id="PWN91662.1"/>
    </source>
</evidence>
<keyword evidence="9" id="KW-0812">Transmembrane</keyword>
<keyword evidence="9" id="KW-1133">Transmembrane helix</keyword>
<dbReference type="GO" id="GO:0030245">
    <property type="term" value="P:cellulose catabolic process"/>
    <property type="evidence" value="ECO:0007669"/>
    <property type="project" value="UniProtKB-KW"/>
</dbReference>
<organism evidence="12 13">
    <name type="scientific">Acaromyces ingoldii</name>
    <dbReference type="NCBI Taxonomy" id="215250"/>
    <lineage>
        <taxon>Eukaryota</taxon>
        <taxon>Fungi</taxon>
        <taxon>Dikarya</taxon>
        <taxon>Basidiomycota</taxon>
        <taxon>Ustilaginomycotina</taxon>
        <taxon>Exobasidiomycetes</taxon>
        <taxon>Exobasidiales</taxon>
        <taxon>Cryptobasidiaceae</taxon>
        <taxon>Acaromyces</taxon>
    </lineage>
</organism>
<keyword evidence="7 12" id="KW-0326">Glycosidase</keyword>
<keyword evidence="13" id="KW-1185">Reference proteome</keyword>
<evidence type="ECO:0000256" key="8">
    <source>
        <dbReference type="ARBA" id="ARBA00023326"/>
    </source>
</evidence>
<keyword evidence="4" id="KW-0378">Hydrolase</keyword>
<evidence type="ECO:0000313" key="13">
    <source>
        <dbReference type="Proteomes" id="UP000245768"/>
    </source>
</evidence>
<dbReference type="EMBL" id="KZ819635">
    <property type="protein sequence ID" value="PWN91662.1"/>
    <property type="molecule type" value="Genomic_DNA"/>
</dbReference>
<dbReference type="OrthoDB" id="10257085at2759"/>
<keyword evidence="6" id="KW-0119">Carbohydrate metabolism</keyword>
<dbReference type="EC" id="3.2.1.4" evidence="3"/>
<dbReference type="SUPFAM" id="SSF48208">
    <property type="entry name" value="Six-hairpin glycosidases"/>
    <property type="match status" value="1"/>
</dbReference>
<dbReference type="Gene3D" id="1.50.10.10">
    <property type="match status" value="1"/>
</dbReference>
<dbReference type="STRING" id="215250.A0A316YRC3"/>
<dbReference type="InterPro" id="IPR001701">
    <property type="entry name" value="Glyco_hydro_9"/>
</dbReference>
<evidence type="ECO:0000256" key="7">
    <source>
        <dbReference type="ARBA" id="ARBA00023295"/>
    </source>
</evidence>
<sequence>MRPSLFSAAVVPIVHLAASAQAQSSSSATATSTYLPPPAASGTVASAASASPNPQWSQLLGNSLYFYDVQRAGKLPDNFRVSWRNNSVLNDGKDVGLDLSGGFFDAGNFIKATFPLCWTITQLSWAAMMFGGGYDAANQTSYLDETLRVGLDWLLEASSQQDSLVVLIGNEGVYWGGDQDIPTDRPSYKITRQNPGTDVFGSCASALTSASMLYAGTALPLGPNSNGTAASLRNTTYSRLLLNRGQSLFNLAQTATPQQVYQAAVPQVKWAYPSTDYADELVLSATFLAMATGNKSYIDYAQTTYTASHFPFSNGALNWDQHTPAAPVLLAQASLMDAGLDLNTTKYQSDAEYWLDLILNGQMSQTFSTSGGLFWFKGDSDSASLNPSLNAASLAVTYHGMASSTQKGQGYLDWALSQQDYALGKNPMNAVYSVGLHPNSAQNPQSALASGGTDAANIDSSPPTERWVLYGGLVGGPDKQDNYYDQRSDYEQTEVAIDSNPPLMTLIAYHIQNGDADPFYVSLTQPRVILPYPSSGGGGGLSGGAKAGIAIAVILVVIIIVGLLGWWQRERLRTFWRRKRLGLKA</sequence>
<proteinExistence type="inferred from homology"/>
<protein>
    <recommendedName>
        <fullName evidence="3">cellulase</fullName>
        <ecNumber evidence="3">3.2.1.4</ecNumber>
    </recommendedName>
</protein>
<feature type="transmembrane region" description="Helical" evidence="9">
    <location>
        <begin position="547"/>
        <end position="567"/>
    </location>
</feature>
<keyword evidence="5" id="KW-0136">Cellulose degradation</keyword>
<evidence type="ECO:0000256" key="2">
    <source>
        <dbReference type="ARBA" id="ARBA00007072"/>
    </source>
</evidence>
<dbReference type="PANTHER" id="PTHR22298">
    <property type="entry name" value="ENDO-1,4-BETA-GLUCANASE"/>
    <property type="match status" value="1"/>
</dbReference>
<feature type="signal peptide" evidence="10">
    <location>
        <begin position="1"/>
        <end position="22"/>
    </location>
</feature>
<reference evidence="12 13" key="1">
    <citation type="journal article" date="2018" name="Mol. Biol. Evol.">
        <title>Broad Genomic Sampling Reveals a Smut Pathogenic Ancestry of the Fungal Clade Ustilaginomycotina.</title>
        <authorList>
            <person name="Kijpornyongpan T."/>
            <person name="Mondo S.J."/>
            <person name="Barry K."/>
            <person name="Sandor L."/>
            <person name="Lee J."/>
            <person name="Lipzen A."/>
            <person name="Pangilinan J."/>
            <person name="LaButti K."/>
            <person name="Hainaut M."/>
            <person name="Henrissat B."/>
            <person name="Grigoriev I.V."/>
            <person name="Spatafora J.W."/>
            <person name="Aime M.C."/>
        </authorList>
    </citation>
    <scope>NUCLEOTIDE SEQUENCE [LARGE SCALE GENOMIC DNA]</scope>
    <source>
        <strain evidence="12 13">MCA 4198</strain>
    </source>
</reference>
<keyword evidence="9" id="KW-0472">Membrane</keyword>
<gene>
    <name evidence="12" type="ORF">FA10DRAFT_265507</name>
</gene>
<feature type="chain" id="PRO_5016447329" description="cellulase" evidence="10">
    <location>
        <begin position="23"/>
        <end position="585"/>
    </location>
</feature>
<evidence type="ECO:0000256" key="4">
    <source>
        <dbReference type="ARBA" id="ARBA00022801"/>
    </source>
</evidence>
<accession>A0A316YRC3</accession>
<keyword evidence="10" id="KW-0732">Signal</keyword>
<comment type="similarity">
    <text evidence="2">Belongs to the glycosyl hydrolase 9 (cellulase E) family.</text>
</comment>
<dbReference type="InterPro" id="IPR008928">
    <property type="entry name" value="6-hairpin_glycosidase_sf"/>
</dbReference>
<dbReference type="GO" id="GO:0008810">
    <property type="term" value="F:cellulase activity"/>
    <property type="evidence" value="ECO:0007669"/>
    <property type="project" value="UniProtKB-EC"/>
</dbReference>
<evidence type="ECO:0000259" key="11">
    <source>
        <dbReference type="Pfam" id="PF00759"/>
    </source>
</evidence>
<evidence type="ECO:0000256" key="5">
    <source>
        <dbReference type="ARBA" id="ARBA00023001"/>
    </source>
</evidence>
<dbReference type="Pfam" id="PF00759">
    <property type="entry name" value="Glyco_hydro_9"/>
    <property type="match status" value="1"/>
</dbReference>
<evidence type="ECO:0000256" key="6">
    <source>
        <dbReference type="ARBA" id="ARBA00023277"/>
    </source>
</evidence>
<dbReference type="InterPro" id="IPR012341">
    <property type="entry name" value="6hp_glycosidase-like_sf"/>
</dbReference>
<dbReference type="GeneID" id="37043004"/>
<evidence type="ECO:0000256" key="1">
    <source>
        <dbReference type="ARBA" id="ARBA00000966"/>
    </source>
</evidence>
<evidence type="ECO:0000256" key="10">
    <source>
        <dbReference type="SAM" id="SignalP"/>
    </source>
</evidence>
<dbReference type="InParanoid" id="A0A316YRC3"/>
<evidence type="ECO:0000256" key="3">
    <source>
        <dbReference type="ARBA" id="ARBA00012601"/>
    </source>
</evidence>
<dbReference type="AlphaFoldDB" id="A0A316YRC3"/>
<evidence type="ECO:0000256" key="9">
    <source>
        <dbReference type="SAM" id="Phobius"/>
    </source>
</evidence>
<name>A0A316YRC3_9BASI</name>
<keyword evidence="8" id="KW-0624">Polysaccharide degradation</keyword>
<dbReference type="RefSeq" id="XP_025378860.1">
    <property type="nucleotide sequence ID" value="XM_025521088.1"/>
</dbReference>
<dbReference type="Proteomes" id="UP000245768">
    <property type="component" value="Unassembled WGS sequence"/>
</dbReference>
<feature type="domain" description="Glycoside hydrolase family 9" evidence="11">
    <location>
        <begin position="57"/>
        <end position="506"/>
    </location>
</feature>
<comment type="catalytic activity">
    <reaction evidence="1">
        <text>Endohydrolysis of (1-&gt;4)-beta-D-glucosidic linkages in cellulose, lichenin and cereal beta-D-glucans.</text>
        <dbReference type="EC" id="3.2.1.4"/>
    </reaction>
</comment>